<keyword evidence="2" id="KW-1185">Reference proteome</keyword>
<accession>A0A2Z7BSU2</accession>
<dbReference type="EMBL" id="KV003125">
    <property type="protein sequence ID" value="KZV37454.1"/>
    <property type="molecule type" value="Genomic_DNA"/>
</dbReference>
<sequence length="55" mass="6180">MVKHPHILKSKGSLGLRQEESINKERGVVRTIAIEMFNSEIVKKLAPVRGDKDPV</sequence>
<organism evidence="1 2">
    <name type="scientific">Dorcoceras hygrometricum</name>
    <dbReference type="NCBI Taxonomy" id="472368"/>
    <lineage>
        <taxon>Eukaryota</taxon>
        <taxon>Viridiplantae</taxon>
        <taxon>Streptophyta</taxon>
        <taxon>Embryophyta</taxon>
        <taxon>Tracheophyta</taxon>
        <taxon>Spermatophyta</taxon>
        <taxon>Magnoliopsida</taxon>
        <taxon>eudicotyledons</taxon>
        <taxon>Gunneridae</taxon>
        <taxon>Pentapetalae</taxon>
        <taxon>asterids</taxon>
        <taxon>lamiids</taxon>
        <taxon>Lamiales</taxon>
        <taxon>Gesneriaceae</taxon>
        <taxon>Didymocarpoideae</taxon>
        <taxon>Trichosporeae</taxon>
        <taxon>Loxocarpinae</taxon>
        <taxon>Dorcoceras</taxon>
    </lineage>
</organism>
<gene>
    <name evidence="1" type="ORF">F511_24861</name>
</gene>
<protein>
    <submittedName>
        <fullName evidence="1">Uncharacterized protein</fullName>
    </submittedName>
</protein>
<dbReference type="AlphaFoldDB" id="A0A2Z7BSU2"/>
<name>A0A2Z7BSU2_9LAMI</name>
<dbReference type="Proteomes" id="UP000250235">
    <property type="component" value="Unassembled WGS sequence"/>
</dbReference>
<evidence type="ECO:0000313" key="1">
    <source>
        <dbReference type="EMBL" id="KZV37454.1"/>
    </source>
</evidence>
<evidence type="ECO:0000313" key="2">
    <source>
        <dbReference type="Proteomes" id="UP000250235"/>
    </source>
</evidence>
<reference evidence="1 2" key="1">
    <citation type="journal article" date="2015" name="Proc. Natl. Acad. Sci. U.S.A.">
        <title>The resurrection genome of Boea hygrometrica: A blueprint for survival of dehydration.</title>
        <authorList>
            <person name="Xiao L."/>
            <person name="Yang G."/>
            <person name="Zhang L."/>
            <person name="Yang X."/>
            <person name="Zhao S."/>
            <person name="Ji Z."/>
            <person name="Zhou Q."/>
            <person name="Hu M."/>
            <person name="Wang Y."/>
            <person name="Chen M."/>
            <person name="Xu Y."/>
            <person name="Jin H."/>
            <person name="Xiao X."/>
            <person name="Hu G."/>
            <person name="Bao F."/>
            <person name="Hu Y."/>
            <person name="Wan P."/>
            <person name="Li L."/>
            <person name="Deng X."/>
            <person name="Kuang T."/>
            <person name="Xiang C."/>
            <person name="Zhu J.K."/>
            <person name="Oliver M.J."/>
            <person name="He Y."/>
        </authorList>
    </citation>
    <scope>NUCLEOTIDE SEQUENCE [LARGE SCALE GENOMIC DNA]</scope>
    <source>
        <strain evidence="2">cv. XS01</strain>
    </source>
</reference>
<proteinExistence type="predicted"/>